<dbReference type="EMBL" id="MU032352">
    <property type="protein sequence ID" value="KAF3760741.1"/>
    <property type="molecule type" value="Genomic_DNA"/>
</dbReference>
<feature type="chain" id="PRO_5040141498" evidence="1">
    <location>
        <begin position="18"/>
        <end position="152"/>
    </location>
</feature>
<proteinExistence type="predicted"/>
<name>A0A9P4XTS5_CRYP1</name>
<keyword evidence="3" id="KW-1185">Reference proteome</keyword>
<dbReference type="AlphaFoldDB" id="A0A9P4XTS5"/>
<evidence type="ECO:0000256" key="1">
    <source>
        <dbReference type="SAM" id="SignalP"/>
    </source>
</evidence>
<reference evidence="2" key="1">
    <citation type="journal article" date="2020" name="Phytopathology">
        <title>Genome sequence of the chestnut blight fungus Cryphonectria parasitica EP155: A fundamental resource for an archetypical invasive plant pathogen.</title>
        <authorList>
            <person name="Crouch J.A."/>
            <person name="Dawe A."/>
            <person name="Aerts A."/>
            <person name="Barry K."/>
            <person name="Churchill A.C.L."/>
            <person name="Grimwood J."/>
            <person name="Hillman B."/>
            <person name="Milgroom M.G."/>
            <person name="Pangilinan J."/>
            <person name="Smith M."/>
            <person name="Salamov A."/>
            <person name="Schmutz J."/>
            <person name="Yadav J."/>
            <person name="Grigoriev I.V."/>
            <person name="Nuss D."/>
        </authorList>
    </citation>
    <scope>NUCLEOTIDE SEQUENCE</scope>
    <source>
        <strain evidence="2">EP155</strain>
    </source>
</reference>
<accession>A0A9P4XTS5</accession>
<keyword evidence="1" id="KW-0732">Signal</keyword>
<dbReference type="GeneID" id="63842738"/>
<protein>
    <submittedName>
        <fullName evidence="2">Uncharacterized protein</fullName>
    </submittedName>
</protein>
<gene>
    <name evidence="2" type="ORF">M406DRAFT_73207</name>
</gene>
<evidence type="ECO:0000313" key="2">
    <source>
        <dbReference type="EMBL" id="KAF3760741.1"/>
    </source>
</evidence>
<dbReference type="RefSeq" id="XP_040771720.1">
    <property type="nucleotide sequence ID" value="XM_040925609.1"/>
</dbReference>
<organism evidence="2 3">
    <name type="scientific">Cryphonectria parasitica (strain ATCC 38755 / EP155)</name>
    <dbReference type="NCBI Taxonomy" id="660469"/>
    <lineage>
        <taxon>Eukaryota</taxon>
        <taxon>Fungi</taxon>
        <taxon>Dikarya</taxon>
        <taxon>Ascomycota</taxon>
        <taxon>Pezizomycotina</taxon>
        <taxon>Sordariomycetes</taxon>
        <taxon>Sordariomycetidae</taxon>
        <taxon>Diaporthales</taxon>
        <taxon>Cryphonectriaceae</taxon>
        <taxon>Cryphonectria-Endothia species complex</taxon>
        <taxon>Cryphonectria</taxon>
    </lineage>
</organism>
<dbReference type="OrthoDB" id="3915838at2759"/>
<comment type="caution">
    <text evidence="2">The sequence shown here is derived from an EMBL/GenBank/DDBJ whole genome shotgun (WGS) entry which is preliminary data.</text>
</comment>
<feature type="signal peptide" evidence="1">
    <location>
        <begin position="1"/>
        <end position="17"/>
    </location>
</feature>
<dbReference type="Proteomes" id="UP000803844">
    <property type="component" value="Unassembled WGS sequence"/>
</dbReference>
<sequence>MLPALLVTLALPFAALAEPQQIRSVEDPILHYYLQAYSGNNTLATVGPETTSEYFTVNGTIQSTNSSLYLNVGNDTTSYKTLTFGAAATMSEWTLEGDTIVTAETSIYGRQLNFLACELDADYWQVYLQTGSDTPASGTCSNYQTLHLPCIC</sequence>
<evidence type="ECO:0000313" key="3">
    <source>
        <dbReference type="Proteomes" id="UP000803844"/>
    </source>
</evidence>